<evidence type="ECO:0000313" key="2">
    <source>
        <dbReference type="Proteomes" id="UP000829999"/>
    </source>
</evidence>
<feature type="compositionally biased region" description="Acidic residues" evidence="1">
    <location>
        <begin position="330"/>
        <end position="351"/>
    </location>
</feature>
<dbReference type="AlphaFoldDB" id="A0A9R0DPE7"/>
<gene>
    <name evidence="3" type="primary">LOC118266479</name>
</gene>
<feature type="region of interest" description="Disordered" evidence="1">
    <location>
        <begin position="313"/>
        <end position="373"/>
    </location>
</feature>
<evidence type="ECO:0000313" key="3">
    <source>
        <dbReference type="RefSeq" id="XP_050550794.1"/>
    </source>
</evidence>
<dbReference type="PANTHER" id="PTHR14725:SF0">
    <property type="entry name" value="RIBOSOME-BINDING FACTOR A, MITOCHONDRIAL-RELATED"/>
    <property type="match status" value="1"/>
</dbReference>
<protein>
    <submittedName>
        <fullName evidence="3">Ribosome-binding factor A, mitochondrial</fullName>
    </submittedName>
</protein>
<dbReference type="Proteomes" id="UP000829999">
    <property type="component" value="Chromosome 7"/>
</dbReference>
<dbReference type="RefSeq" id="XP_050550794.1">
    <property type="nucleotide sequence ID" value="XM_050694837.1"/>
</dbReference>
<name>A0A9R0DPE7_SPOFR</name>
<dbReference type="GO" id="GO:0006364">
    <property type="term" value="P:rRNA processing"/>
    <property type="evidence" value="ECO:0007669"/>
    <property type="project" value="InterPro"/>
</dbReference>
<evidence type="ECO:0000256" key="1">
    <source>
        <dbReference type="SAM" id="MobiDB-lite"/>
    </source>
</evidence>
<dbReference type="InterPro" id="IPR015946">
    <property type="entry name" value="KH_dom-like_a/b"/>
</dbReference>
<sequence>MISFQRLYHVSCVAFNLRKQGLKLCKMVNPKNKRQWHPTQQFFENTLPTVKSLTAQKHEPGKRGMRRTAMLNKMFMKYITDLISTGTSALDVVGRGIEISRVNVTPDMNTVNVFWVCKGTASDAENEKILNKVAGGLRRELSTLRVMGEVPYIMFVKDKQEAHLVDLDRRLAMADYGEDYVPTDYGQLLKSEFTLNTKLSPELKAKIKQLEDDLPVFEDPLPEMTHSIFGLDHAKIMSRLLAARKKSHDAWSTVNTAKSPDVISYRATPNTVPDVVGNQRKELADFLLQRQILQKKLSKRNKQLSQVEWLLTEKEGDGDGESEGAGLKELEEEMEVEDAEEDEEYEDEDDYNYYTGYSELTDLSSESPKESNP</sequence>
<dbReference type="OrthoDB" id="418445at2759"/>
<keyword evidence="2" id="KW-1185">Reference proteome</keyword>
<dbReference type="Gene3D" id="3.30.300.20">
    <property type="match status" value="1"/>
</dbReference>
<accession>A0A9R0DPE7</accession>
<reference evidence="3" key="1">
    <citation type="submission" date="2025-08" db="UniProtKB">
        <authorList>
            <consortium name="RefSeq"/>
        </authorList>
    </citation>
    <scope>IDENTIFICATION</scope>
    <source>
        <tissue evidence="3">Whole larval tissue</tissue>
    </source>
</reference>
<dbReference type="InterPro" id="IPR023799">
    <property type="entry name" value="RbfA_dom_sf"/>
</dbReference>
<dbReference type="InterPro" id="IPR039212">
    <property type="entry name" value="RBFA_mitochondrial"/>
</dbReference>
<dbReference type="SUPFAM" id="SSF89919">
    <property type="entry name" value="Ribosome-binding factor A, RbfA"/>
    <property type="match status" value="1"/>
</dbReference>
<dbReference type="Pfam" id="PF02033">
    <property type="entry name" value="RBFA"/>
    <property type="match status" value="1"/>
</dbReference>
<dbReference type="PANTHER" id="PTHR14725">
    <property type="entry name" value="RIBOSOME-BINDING FACTOR A, MITOCHONDRIAL-RELATED"/>
    <property type="match status" value="1"/>
</dbReference>
<dbReference type="InterPro" id="IPR000238">
    <property type="entry name" value="RbfA"/>
</dbReference>
<organism evidence="2 3">
    <name type="scientific">Spodoptera frugiperda</name>
    <name type="common">Fall armyworm</name>
    <dbReference type="NCBI Taxonomy" id="7108"/>
    <lineage>
        <taxon>Eukaryota</taxon>
        <taxon>Metazoa</taxon>
        <taxon>Ecdysozoa</taxon>
        <taxon>Arthropoda</taxon>
        <taxon>Hexapoda</taxon>
        <taxon>Insecta</taxon>
        <taxon>Pterygota</taxon>
        <taxon>Neoptera</taxon>
        <taxon>Endopterygota</taxon>
        <taxon>Lepidoptera</taxon>
        <taxon>Glossata</taxon>
        <taxon>Ditrysia</taxon>
        <taxon>Noctuoidea</taxon>
        <taxon>Noctuidae</taxon>
        <taxon>Amphipyrinae</taxon>
        <taxon>Spodoptera</taxon>
    </lineage>
</organism>
<proteinExistence type="predicted"/>
<dbReference type="GeneID" id="118266479"/>